<keyword evidence="2" id="KW-1185">Reference proteome</keyword>
<protein>
    <submittedName>
        <fullName evidence="1">Uncharacterized protein</fullName>
    </submittedName>
</protein>
<sequence length="43" mass="5031">MVKSCFFVLAVALQIKVPIIRSRCHKQAFKQLRQQVIKMKESV</sequence>
<proteinExistence type="predicted"/>
<dbReference type="AlphaFoldDB" id="A0A2N8ZF18"/>
<organism evidence="1 2">
    <name type="scientific">Vibrio tapetis subsp. tapetis</name>
    <dbReference type="NCBI Taxonomy" id="1671868"/>
    <lineage>
        <taxon>Bacteria</taxon>
        <taxon>Pseudomonadati</taxon>
        <taxon>Pseudomonadota</taxon>
        <taxon>Gammaproteobacteria</taxon>
        <taxon>Vibrionales</taxon>
        <taxon>Vibrionaceae</taxon>
        <taxon>Vibrio</taxon>
    </lineage>
</organism>
<accession>A0A2N8ZF18</accession>
<evidence type="ECO:0000313" key="1">
    <source>
        <dbReference type="EMBL" id="SON50503.1"/>
    </source>
</evidence>
<gene>
    <name evidence="1" type="ORF">VTAP4600_A2530</name>
</gene>
<evidence type="ECO:0000313" key="2">
    <source>
        <dbReference type="Proteomes" id="UP000235828"/>
    </source>
</evidence>
<dbReference type="Proteomes" id="UP000235828">
    <property type="component" value="Chromosome A"/>
</dbReference>
<name>A0A2N8ZF18_9VIBR</name>
<dbReference type="KEGG" id="vta:A2530"/>
<dbReference type="EMBL" id="LT960611">
    <property type="protein sequence ID" value="SON50503.1"/>
    <property type="molecule type" value="Genomic_DNA"/>
</dbReference>
<reference evidence="1 2" key="1">
    <citation type="submission" date="2017-10" db="EMBL/GenBank/DDBJ databases">
        <authorList>
            <person name="Banno H."/>
            <person name="Chua N.-H."/>
        </authorList>
    </citation>
    <scope>NUCLEOTIDE SEQUENCE [LARGE SCALE GENOMIC DNA]</scope>
    <source>
        <strain evidence="1">Vibrio tapetis CECT4600</strain>
    </source>
</reference>